<dbReference type="PROSITE" id="PS50280">
    <property type="entry name" value="SET"/>
    <property type="match status" value="1"/>
</dbReference>
<dbReference type="Pfam" id="PF00856">
    <property type="entry name" value="SET"/>
    <property type="match status" value="1"/>
</dbReference>
<sequence>MPSLHTMLEPVQSNGHTASLPDTQTDDNKLQQSQQLPMQRTPSAMSVDSLDSDPTAGMKRSSDAMDQDTESEEKRKRRTGSPAGTLPTINEAHRRKRSSRSSAQPRWHNQAYMLFLALRESPNRSLPRKQLIDGALEMDKRISKDRGLPKVFKGKTPANSASASLTTNTDRLFIPFKPEGSRSTHFKLAYEPGNFQGAVEEYRKWERKLVDHDWPFCFGVLKKKPENEAPKENQDGMIACTATTTNAPVDGLLQQSATTIDNVKDSMDTDSLTTTATTTATSNDPVPTAAAATAPGSSFTSTSQEISNGQDKPTEQPVVPEVKLEDLDLSNVPKTWRDILRVGDSTIPNAGKGLFATRKLPHNTPIGFYFGVPMTEDEYDSLKDRVGRASEYSIMYRRTVLDATDSQGQPFTDPDGEMYCPFHFMNESTEKQSNILFIEGAVVNQVICWTKRDIEPGEELFVWYGSDVERHWNAPTTTTSSSSSPRKKDNHSLPSSTMTTTTATNNTTTTTTPPPSSSPSPTA</sequence>
<feature type="compositionally biased region" description="Low complexity" evidence="1">
    <location>
        <begin position="494"/>
        <end position="511"/>
    </location>
</feature>
<dbReference type="Proteomes" id="UP001234581">
    <property type="component" value="Unassembled WGS sequence"/>
</dbReference>
<dbReference type="InterPro" id="IPR046341">
    <property type="entry name" value="SET_dom_sf"/>
</dbReference>
<evidence type="ECO:0000313" key="4">
    <source>
        <dbReference type="Proteomes" id="UP001234581"/>
    </source>
</evidence>
<feature type="compositionally biased region" description="Low complexity" evidence="1">
    <location>
        <begin position="288"/>
        <end position="303"/>
    </location>
</feature>
<evidence type="ECO:0000313" key="3">
    <source>
        <dbReference type="EMBL" id="KAJ8658368.1"/>
    </source>
</evidence>
<dbReference type="EMBL" id="JARTCD010000025">
    <property type="protein sequence ID" value="KAJ8658368.1"/>
    <property type="molecule type" value="Genomic_DNA"/>
</dbReference>
<evidence type="ECO:0000259" key="2">
    <source>
        <dbReference type="PROSITE" id="PS50280"/>
    </source>
</evidence>
<evidence type="ECO:0000256" key="1">
    <source>
        <dbReference type="SAM" id="MobiDB-lite"/>
    </source>
</evidence>
<comment type="caution">
    <text evidence="3">The sequence shown here is derived from an EMBL/GenBank/DDBJ whole genome shotgun (WGS) entry which is preliminary data.</text>
</comment>
<feature type="region of interest" description="Disordered" evidence="1">
    <location>
        <begin position="474"/>
        <end position="523"/>
    </location>
</feature>
<gene>
    <name evidence="3" type="ORF">O0I10_006053</name>
</gene>
<feature type="region of interest" description="Disordered" evidence="1">
    <location>
        <begin position="1"/>
        <end position="105"/>
    </location>
</feature>
<dbReference type="InterPro" id="IPR001214">
    <property type="entry name" value="SET_dom"/>
</dbReference>
<reference evidence="3 4" key="1">
    <citation type="submission" date="2023-03" db="EMBL/GenBank/DDBJ databases">
        <title>Genome sequence of Lichtheimia ornata CBS 291.66.</title>
        <authorList>
            <person name="Mohabir J.T."/>
            <person name="Shea T.P."/>
            <person name="Kurbessoian T."/>
            <person name="Berby B."/>
            <person name="Fontaine J."/>
            <person name="Livny J."/>
            <person name="Gnirke A."/>
            <person name="Stajich J.E."/>
            <person name="Cuomo C.A."/>
        </authorList>
    </citation>
    <scope>NUCLEOTIDE SEQUENCE [LARGE SCALE GENOMIC DNA]</scope>
    <source>
        <strain evidence="3">CBS 291.66</strain>
    </source>
</reference>
<dbReference type="SMART" id="SM00317">
    <property type="entry name" value="SET"/>
    <property type="match status" value="1"/>
</dbReference>
<feature type="compositionally biased region" description="Pro residues" evidence="1">
    <location>
        <begin position="512"/>
        <end position="523"/>
    </location>
</feature>
<feature type="region of interest" description="Disordered" evidence="1">
    <location>
        <begin position="275"/>
        <end position="324"/>
    </location>
</feature>
<proteinExistence type="predicted"/>
<feature type="compositionally biased region" description="Polar residues" evidence="1">
    <location>
        <begin position="11"/>
        <end position="23"/>
    </location>
</feature>
<feature type="compositionally biased region" description="Polar residues" evidence="1">
    <location>
        <begin position="30"/>
        <end position="46"/>
    </location>
</feature>
<dbReference type="AlphaFoldDB" id="A0AAD7V2X7"/>
<dbReference type="GeneID" id="83213464"/>
<accession>A0AAD7V2X7</accession>
<keyword evidence="4" id="KW-1185">Reference proteome</keyword>
<name>A0AAD7V2X7_9FUNG</name>
<dbReference type="Gene3D" id="2.170.270.10">
    <property type="entry name" value="SET domain"/>
    <property type="match status" value="1"/>
</dbReference>
<feature type="domain" description="SET" evidence="2">
    <location>
        <begin position="338"/>
        <end position="465"/>
    </location>
</feature>
<organism evidence="3 4">
    <name type="scientific">Lichtheimia ornata</name>
    <dbReference type="NCBI Taxonomy" id="688661"/>
    <lineage>
        <taxon>Eukaryota</taxon>
        <taxon>Fungi</taxon>
        <taxon>Fungi incertae sedis</taxon>
        <taxon>Mucoromycota</taxon>
        <taxon>Mucoromycotina</taxon>
        <taxon>Mucoromycetes</taxon>
        <taxon>Mucorales</taxon>
        <taxon>Lichtheimiaceae</taxon>
        <taxon>Lichtheimia</taxon>
    </lineage>
</organism>
<dbReference type="RefSeq" id="XP_058343281.1">
    <property type="nucleotide sequence ID" value="XM_058486086.1"/>
</dbReference>
<dbReference type="SUPFAM" id="SSF82199">
    <property type="entry name" value="SET domain"/>
    <property type="match status" value="1"/>
</dbReference>
<protein>
    <recommendedName>
        <fullName evidence="2">SET domain-containing protein</fullName>
    </recommendedName>
</protein>